<dbReference type="InterPro" id="IPR024320">
    <property type="entry name" value="LPG_synthase_C"/>
</dbReference>
<dbReference type="InterPro" id="IPR016181">
    <property type="entry name" value="Acyl_CoA_acyltransferase"/>
</dbReference>
<dbReference type="SUPFAM" id="SSF55729">
    <property type="entry name" value="Acyl-CoA N-acyltransferases (Nat)"/>
    <property type="match status" value="2"/>
</dbReference>
<dbReference type="STRING" id="1562970.ING2E5B_0060"/>
<keyword evidence="3" id="KW-1185">Reference proteome</keyword>
<dbReference type="OrthoDB" id="9765580at2"/>
<dbReference type="PANTHER" id="PTHR41373:SF1">
    <property type="entry name" value="PHOSPHATIDYLGLYCEROL LYSYLTRANSFERASE C-TERMINAL DOMAIN-CONTAINING PROTEIN"/>
    <property type="match status" value="1"/>
</dbReference>
<dbReference type="Proteomes" id="UP000032417">
    <property type="component" value="Chromosome 1"/>
</dbReference>
<dbReference type="Pfam" id="PF09924">
    <property type="entry name" value="LPG_synthase_C"/>
    <property type="match status" value="1"/>
</dbReference>
<sequence>MLEFRSFELEDKDLINSYLKNQNYRVSDLCFVNLYAWGKKFNTQFAVCDDWLFIRFKDNYGRNSYLKPIGEGDIKKGIELIIEDHKQFDTVFQIRGVTKEMIAEIEEAMPGVFEYKLNMSVSDYIYTSEKLINLKGKKLQSKRNHINRFKRENSWKYKTLTGNPQLVKECKSMLDKWMEINSDEKDPSLAYDDFATKIMLENFEYLGLKGGLICVDNEIAAFSIGEVLTEDTVVVHVEKAFTSIHGAYTIMNQQFVLNEAAEYKYINREEDMGVENLRKAKLSYQPDILLEKYNARFKE</sequence>
<dbReference type="KEGG" id="pbt:ING2E5B_0060"/>
<feature type="domain" description="Phosphatidylglycerol lysyltransferase C-terminal" evidence="1">
    <location>
        <begin position="25"/>
        <end position="295"/>
    </location>
</feature>
<dbReference type="InterPro" id="IPR016732">
    <property type="entry name" value="UCP018688"/>
</dbReference>
<proteinExistence type="predicted"/>
<evidence type="ECO:0000259" key="1">
    <source>
        <dbReference type="Pfam" id="PF09924"/>
    </source>
</evidence>
<gene>
    <name evidence="2" type="ORF">ING2E5B_0060</name>
</gene>
<protein>
    <recommendedName>
        <fullName evidence="1">Phosphatidylglycerol lysyltransferase C-terminal domain-containing protein</fullName>
    </recommendedName>
</protein>
<dbReference type="PATRIC" id="fig|1562970.3.peg.58"/>
<dbReference type="Gene3D" id="3.40.630.30">
    <property type="match status" value="1"/>
</dbReference>
<dbReference type="PANTHER" id="PTHR41373">
    <property type="entry name" value="DUF2156 DOMAIN-CONTAINING PROTEIN"/>
    <property type="match status" value="1"/>
</dbReference>
<dbReference type="PIRSF" id="PIRSF018688">
    <property type="entry name" value="UCP018688"/>
    <property type="match status" value="1"/>
</dbReference>
<dbReference type="AlphaFoldDB" id="A0A098BXD8"/>
<name>A0A098BXD8_9BACT</name>
<evidence type="ECO:0000313" key="2">
    <source>
        <dbReference type="EMBL" id="CEA14702.1"/>
    </source>
</evidence>
<dbReference type="EMBL" id="LN515532">
    <property type="protein sequence ID" value="CEA14702.1"/>
    <property type="molecule type" value="Genomic_DNA"/>
</dbReference>
<accession>A0A098BXD8</accession>
<dbReference type="HOGENOM" id="CLU_058411_0_0_10"/>
<organism evidence="2 3">
    <name type="scientific">Fermentimonas caenicola</name>
    <dbReference type="NCBI Taxonomy" id="1562970"/>
    <lineage>
        <taxon>Bacteria</taxon>
        <taxon>Pseudomonadati</taxon>
        <taxon>Bacteroidota</taxon>
        <taxon>Bacteroidia</taxon>
        <taxon>Bacteroidales</taxon>
        <taxon>Dysgonomonadaceae</taxon>
        <taxon>Fermentimonas</taxon>
    </lineage>
</organism>
<reference evidence="2 3" key="1">
    <citation type="submission" date="2014-08" db="EMBL/GenBank/DDBJ databases">
        <authorList>
            <person name="Wibberg D."/>
        </authorList>
    </citation>
    <scope>NUCLEOTIDE SEQUENCE [LARGE SCALE GENOMIC DNA]</scope>
    <source>
        <strain evidence="3">ING2-E5B</strain>
    </source>
</reference>
<evidence type="ECO:0000313" key="3">
    <source>
        <dbReference type="Proteomes" id="UP000032417"/>
    </source>
</evidence>